<keyword evidence="3" id="KW-1185">Reference proteome</keyword>
<comment type="caution">
    <text evidence="2">The sequence shown here is derived from an EMBL/GenBank/DDBJ whole genome shotgun (WGS) entry which is preliminary data.</text>
</comment>
<organism evidence="2 3">
    <name type="scientific">Polyangium spumosum</name>
    <dbReference type="NCBI Taxonomy" id="889282"/>
    <lineage>
        <taxon>Bacteria</taxon>
        <taxon>Pseudomonadati</taxon>
        <taxon>Myxococcota</taxon>
        <taxon>Polyangia</taxon>
        <taxon>Polyangiales</taxon>
        <taxon>Polyangiaceae</taxon>
        <taxon>Polyangium</taxon>
    </lineage>
</organism>
<evidence type="ECO:0000313" key="3">
    <source>
        <dbReference type="Proteomes" id="UP000440224"/>
    </source>
</evidence>
<evidence type="ECO:0000313" key="2">
    <source>
        <dbReference type="EMBL" id="MRG98551.1"/>
    </source>
</evidence>
<dbReference type="Proteomes" id="UP000440224">
    <property type="component" value="Unassembled WGS sequence"/>
</dbReference>
<gene>
    <name evidence="2" type="ORF">GF068_42565</name>
</gene>
<feature type="region of interest" description="Disordered" evidence="1">
    <location>
        <begin position="1"/>
        <end position="20"/>
    </location>
</feature>
<sequence length="83" mass="8782">MQQAQRSKIPRAQGVTPPDDVRQALGALVSAIGERAALERLNISRQTLARVTGGLPVRVGTLVLVRQQLQVSAQKGGAYHGNG</sequence>
<evidence type="ECO:0000256" key="1">
    <source>
        <dbReference type="SAM" id="MobiDB-lite"/>
    </source>
</evidence>
<accession>A0A6N7QCE1</accession>
<protein>
    <recommendedName>
        <fullName evidence="4">DNA-binding protein</fullName>
    </recommendedName>
</protein>
<proteinExistence type="predicted"/>
<name>A0A6N7QCE1_9BACT</name>
<dbReference type="RefSeq" id="WP_153825317.1">
    <property type="nucleotide sequence ID" value="NZ_WJIE01000038.1"/>
</dbReference>
<evidence type="ECO:0008006" key="4">
    <source>
        <dbReference type="Google" id="ProtNLM"/>
    </source>
</evidence>
<reference evidence="2 3" key="1">
    <citation type="submission" date="2019-10" db="EMBL/GenBank/DDBJ databases">
        <title>A soil myxobacterium in the family Polyangiaceae.</title>
        <authorList>
            <person name="Li Y."/>
            <person name="Wang J."/>
        </authorList>
    </citation>
    <scope>NUCLEOTIDE SEQUENCE [LARGE SCALE GENOMIC DNA]</scope>
    <source>
        <strain evidence="2 3">DSM 14734</strain>
    </source>
</reference>
<dbReference type="EMBL" id="WJIE01000038">
    <property type="protein sequence ID" value="MRG98551.1"/>
    <property type="molecule type" value="Genomic_DNA"/>
</dbReference>
<dbReference type="AlphaFoldDB" id="A0A6N7QCE1"/>